<comment type="function">
    <text evidence="13">Metallophosphoesterase that catalyzes the removal of a side-chain ethanolamine-phosphate (EtNP) from the second mannose of the GPI-anchor protein intermediate. Participates in the glycan remodeling steps of GPI-anchor maturation to allow an efficient transport of GPI-anchor proteins from the endoplasmic reticulum to the Golgi.</text>
</comment>
<dbReference type="SUPFAM" id="SSF56300">
    <property type="entry name" value="Metallo-dependent phosphatases"/>
    <property type="match status" value="1"/>
</dbReference>
<evidence type="ECO:0000259" key="16">
    <source>
        <dbReference type="Pfam" id="PF00149"/>
    </source>
</evidence>
<feature type="region of interest" description="Disordered" evidence="14">
    <location>
        <begin position="238"/>
        <end position="270"/>
    </location>
</feature>
<name>A0A850Z512_9PASS</name>
<evidence type="ECO:0000256" key="6">
    <source>
        <dbReference type="ARBA" id="ARBA00022692"/>
    </source>
</evidence>
<dbReference type="Proteomes" id="UP000629438">
    <property type="component" value="Unassembled WGS sequence"/>
</dbReference>
<dbReference type="InterPro" id="IPR004843">
    <property type="entry name" value="Calcineurin-like_PHP"/>
</dbReference>
<dbReference type="GO" id="GO:0005793">
    <property type="term" value="C:endoplasmic reticulum-Golgi intermediate compartment"/>
    <property type="evidence" value="ECO:0007669"/>
    <property type="project" value="InterPro"/>
</dbReference>
<keyword evidence="5" id="KW-0337">GPI-anchor biosynthesis</keyword>
<evidence type="ECO:0000256" key="4">
    <source>
        <dbReference type="ARBA" id="ARBA00017804"/>
    </source>
</evidence>
<keyword evidence="7" id="KW-0479">Metal-binding</keyword>
<dbReference type="GO" id="GO:0008081">
    <property type="term" value="F:phosphoric diester hydrolase activity"/>
    <property type="evidence" value="ECO:0007669"/>
    <property type="project" value="InterPro"/>
</dbReference>
<feature type="domain" description="Calcineurin-like phosphoesterase" evidence="16">
    <location>
        <begin position="69"/>
        <end position="233"/>
    </location>
</feature>
<feature type="transmembrane region" description="Helical" evidence="15">
    <location>
        <begin position="20"/>
        <end position="43"/>
    </location>
</feature>
<keyword evidence="11" id="KW-0464">Manganese</keyword>
<evidence type="ECO:0000256" key="2">
    <source>
        <dbReference type="ARBA" id="ARBA00004141"/>
    </source>
</evidence>
<feature type="non-terminal residue" evidence="17">
    <location>
        <position position="270"/>
    </location>
</feature>
<dbReference type="InterPro" id="IPR039541">
    <property type="entry name" value="MPP_MPPE1"/>
</dbReference>
<keyword evidence="18" id="KW-1185">Reference proteome</keyword>
<evidence type="ECO:0000256" key="13">
    <source>
        <dbReference type="ARBA" id="ARBA00093373"/>
    </source>
</evidence>
<protein>
    <recommendedName>
        <fullName evidence="4">Metallophosphoesterase 1</fullName>
    </recommendedName>
    <alternativeName>
        <fullName evidence="12">Post-GPI attachment to proteins factor 5</fullName>
    </alternativeName>
</protein>
<evidence type="ECO:0000256" key="3">
    <source>
        <dbReference type="ARBA" id="ARBA00008895"/>
    </source>
</evidence>
<evidence type="ECO:0000256" key="15">
    <source>
        <dbReference type="SAM" id="Phobius"/>
    </source>
</evidence>
<dbReference type="GO" id="GO:0016020">
    <property type="term" value="C:membrane"/>
    <property type="evidence" value="ECO:0007669"/>
    <property type="project" value="UniProtKB-SubCell"/>
</dbReference>
<dbReference type="CDD" id="cd08165">
    <property type="entry name" value="MPP_MPPE1"/>
    <property type="match status" value="1"/>
</dbReference>
<sequence>MLSSSSTAVKYLPLKRRLCFLLKLVCFVSSVLIFCEFLIYYVVLFQCRWPDVKRGAYMSEKETSASVLKAIILADTHLLGEIKGHWLDKLRREWQMERSFQTALWLLQPDIVFILGDVFDEGKWSSPQAWADDVRRFRKMFKHSAFTELVVIAGNHDIGFHYEMTTYKVNRFEKVFNFTSGKLITRKGIKKPAPSRKIARLSPLGCPRTPLPCCDEEKLPASEPILLQHYPLYRKSDAECTGEDSAPPGEKNIPFKEKYDVLSQEASQKV</sequence>
<dbReference type="AlphaFoldDB" id="A0A850Z512"/>
<dbReference type="PANTHER" id="PTHR13315:SF0">
    <property type="entry name" value="METALLOPHOSPHOESTERASE 1"/>
    <property type="match status" value="1"/>
</dbReference>
<dbReference type="GO" id="GO:0006888">
    <property type="term" value="P:endoplasmic reticulum to Golgi vesicle-mediated transport"/>
    <property type="evidence" value="ECO:0007669"/>
    <property type="project" value="InterPro"/>
</dbReference>
<evidence type="ECO:0000256" key="14">
    <source>
        <dbReference type="SAM" id="MobiDB-lite"/>
    </source>
</evidence>
<accession>A0A850Z512</accession>
<keyword evidence="8" id="KW-0378">Hydrolase</keyword>
<comment type="cofactor">
    <cofactor evidence="1">
        <name>Mn(2+)</name>
        <dbReference type="ChEBI" id="CHEBI:29035"/>
    </cofactor>
</comment>
<evidence type="ECO:0000313" key="17">
    <source>
        <dbReference type="EMBL" id="NWI01606.1"/>
    </source>
</evidence>
<evidence type="ECO:0000256" key="7">
    <source>
        <dbReference type="ARBA" id="ARBA00022723"/>
    </source>
</evidence>
<dbReference type="OrthoDB" id="9984693at2759"/>
<evidence type="ECO:0000256" key="1">
    <source>
        <dbReference type="ARBA" id="ARBA00001936"/>
    </source>
</evidence>
<evidence type="ECO:0000256" key="8">
    <source>
        <dbReference type="ARBA" id="ARBA00022801"/>
    </source>
</evidence>
<dbReference type="PANTHER" id="PTHR13315">
    <property type="entry name" value="METALLO PHOSPHOESTERASE RELATED"/>
    <property type="match status" value="1"/>
</dbReference>
<proteinExistence type="inferred from homology"/>
<keyword evidence="6 15" id="KW-0812">Transmembrane</keyword>
<dbReference type="GO" id="GO:0006506">
    <property type="term" value="P:GPI anchor biosynthetic process"/>
    <property type="evidence" value="ECO:0007669"/>
    <property type="project" value="UniProtKB-KW"/>
</dbReference>
<evidence type="ECO:0000256" key="11">
    <source>
        <dbReference type="ARBA" id="ARBA00023211"/>
    </source>
</evidence>
<gene>
    <name evidence="17" type="primary">Mppe1</name>
    <name evidence="17" type="ORF">TICMUR_R01870</name>
</gene>
<comment type="caution">
    <text evidence="17">The sequence shown here is derived from an EMBL/GenBank/DDBJ whole genome shotgun (WGS) entry which is preliminary data.</text>
</comment>
<comment type="subcellular location">
    <subcellularLocation>
        <location evidence="2">Membrane</location>
        <topology evidence="2">Multi-pass membrane protein</topology>
    </subcellularLocation>
</comment>
<organism evidence="17 18">
    <name type="scientific">Tichodroma muraria</name>
    <dbReference type="NCBI Taxonomy" id="237442"/>
    <lineage>
        <taxon>Eukaryota</taxon>
        <taxon>Metazoa</taxon>
        <taxon>Chordata</taxon>
        <taxon>Craniata</taxon>
        <taxon>Vertebrata</taxon>
        <taxon>Euteleostomi</taxon>
        <taxon>Archelosauria</taxon>
        <taxon>Archosauria</taxon>
        <taxon>Dinosauria</taxon>
        <taxon>Saurischia</taxon>
        <taxon>Theropoda</taxon>
        <taxon>Coelurosauria</taxon>
        <taxon>Aves</taxon>
        <taxon>Neognathae</taxon>
        <taxon>Neoaves</taxon>
        <taxon>Telluraves</taxon>
        <taxon>Australaves</taxon>
        <taxon>Passeriformes</taxon>
        <taxon>Sittidae</taxon>
        <taxon>Tichodroma</taxon>
    </lineage>
</organism>
<evidence type="ECO:0000256" key="10">
    <source>
        <dbReference type="ARBA" id="ARBA00023136"/>
    </source>
</evidence>
<keyword evidence="10 15" id="KW-0472">Membrane</keyword>
<evidence type="ECO:0000256" key="12">
    <source>
        <dbReference type="ARBA" id="ARBA00032172"/>
    </source>
</evidence>
<dbReference type="Pfam" id="PF00149">
    <property type="entry name" value="Metallophos"/>
    <property type="match status" value="1"/>
</dbReference>
<keyword evidence="9 15" id="KW-1133">Transmembrane helix</keyword>
<dbReference type="EMBL" id="WAAG01043331">
    <property type="protein sequence ID" value="NWI01606.1"/>
    <property type="molecule type" value="Genomic_DNA"/>
</dbReference>
<evidence type="ECO:0000313" key="18">
    <source>
        <dbReference type="Proteomes" id="UP000629438"/>
    </source>
</evidence>
<dbReference type="Gene3D" id="3.60.21.10">
    <property type="match status" value="1"/>
</dbReference>
<feature type="non-terminal residue" evidence="17">
    <location>
        <position position="1"/>
    </location>
</feature>
<dbReference type="InterPro" id="IPR029052">
    <property type="entry name" value="Metallo-depent_PP-like"/>
</dbReference>
<dbReference type="InterPro" id="IPR033308">
    <property type="entry name" value="PGAP5/Cdc1/Ted1"/>
</dbReference>
<comment type="similarity">
    <text evidence="3">Belongs to the metallophosphoesterase superfamily. MPPE1 family.</text>
</comment>
<reference evidence="17" key="1">
    <citation type="submission" date="2019-09" db="EMBL/GenBank/DDBJ databases">
        <title>Bird 10,000 Genomes (B10K) Project - Family phase.</title>
        <authorList>
            <person name="Zhang G."/>
        </authorList>
    </citation>
    <scope>NUCLEOTIDE SEQUENCE</scope>
    <source>
        <strain evidence="17">B10K-DU-012-47</strain>
    </source>
</reference>
<dbReference type="GO" id="GO:0046872">
    <property type="term" value="F:metal ion binding"/>
    <property type="evidence" value="ECO:0007669"/>
    <property type="project" value="UniProtKB-KW"/>
</dbReference>
<evidence type="ECO:0000256" key="9">
    <source>
        <dbReference type="ARBA" id="ARBA00022989"/>
    </source>
</evidence>
<evidence type="ECO:0000256" key="5">
    <source>
        <dbReference type="ARBA" id="ARBA00022502"/>
    </source>
</evidence>